<evidence type="ECO:0000256" key="3">
    <source>
        <dbReference type="ARBA" id="ARBA00022843"/>
    </source>
</evidence>
<dbReference type="GO" id="GO:0031573">
    <property type="term" value="P:mitotic intra-S DNA damage checkpoint signaling"/>
    <property type="evidence" value="ECO:0007669"/>
    <property type="project" value="TreeGrafter"/>
</dbReference>
<dbReference type="GO" id="GO:1990918">
    <property type="term" value="P:double-strand break repair involved in meiotic recombination"/>
    <property type="evidence" value="ECO:0007669"/>
    <property type="project" value="TreeGrafter"/>
</dbReference>
<dbReference type="AlphaFoldDB" id="F2ULP2"/>
<dbReference type="InParanoid" id="F2ULP2"/>
<dbReference type="EMBL" id="GL832980">
    <property type="protein sequence ID" value="EGD78041.1"/>
    <property type="molecule type" value="Genomic_DNA"/>
</dbReference>
<keyword evidence="7" id="KW-1185">Reference proteome</keyword>
<dbReference type="KEGG" id="sre:PTSG_09679"/>
<sequence>MMMLSSGTPLVVAPARLRQICDHVLGQLGSHSPECLPIVIKFRMQQGGGADGMDVNLLTANMIADSSTMHTASTNNGPITALDLLVLLLHHQNAHRRSAETTVIKLASTGRLTTAMAVAMFARHTRAFLMCFKSIVHMADILNRQQEAAYRHLASTAGGGSSTGSAHWHGAGTGDHPKLLHPFALMLNGILDCLSNLHFIHIWQLFRVLTTLTFDRQRIPAAGLIDHEKEDGV</sequence>
<gene>
    <name evidence="6" type="ORF">PTSG_09679</name>
</gene>
<evidence type="ECO:0000313" key="7">
    <source>
        <dbReference type="Proteomes" id="UP000007799"/>
    </source>
</evidence>
<evidence type="ECO:0000256" key="4">
    <source>
        <dbReference type="ARBA" id="ARBA00023242"/>
    </source>
</evidence>
<keyword evidence="4" id="KW-0539">Nucleus</keyword>
<dbReference type="Proteomes" id="UP000007799">
    <property type="component" value="Unassembled WGS sequence"/>
</dbReference>
<evidence type="ECO:0000256" key="5">
    <source>
        <dbReference type="ARBA" id="ARBA00093456"/>
    </source>
</evidence>
<dbReference type="GO" id="GO:0000793">
    <property type="term" value="C:condensed chromosome"/>
    <property type="evidence" value="ECO:0007669"/>
    <property type="project" value="TreeGrafter"/>
</dbReference>
<evidence type="ECO:0000256" key="2">
    <source>
        <dbReference type="ARBA" id="ARBA00022499"/>
    </source>
</evidence>
<dbReference type="GO" id="GO:0005634">
    <property type="term" value="C:nucleus"/>
    <property type="evidence" value="ECO:0007669"/>
    <property type="project" value="UniProtKB-SubCell"/>
</dbReference>
<protein>
    <submittedName>
        <fullName evidence="6">Uncharacterized protein</fullName>
    </submittedName>
</protein>
<name>F2ULP2_SALR5</name>
<keyword evidence="3" id="KW-0832">Ubl conjugation</keyword>
<comment type="similarity">
    <text evidence="5">Belongs to the Fanconi anemia protein FANCD2 family.</text>
</comment>
<dbReference type="OrthoDB" id="27031at2759"/>
<keyword evidence="2" id="KW-1017">Isopeptide bond</keyword>
<reference evidence="6" key="1">
    <citation type="submission" date="2009-08" db="EMBL/GenBank/DDBJ databases">
        <title>Annotation of Salpingoeca rosetta.</title>
        <authorList>
            <consortium name="The Broad Institute Genome Sequencing Platform"/>
            <person name="Russ C."/>
            <person name="Cuomo C."/>
            <person name="Burger G."/>
            <person name="Gray M.W."/>
            <person name="Holland P.W.H."/>
            <person name="King N."/>
            <person name="Lang F.B.F."/>
            <person name="Roger A.J."/>
            <person name="Ruiz-Trillo I."/>
            <person name="Young S.K."/>
            <person name="Zeng Q."/>
            <person name="Gargeya S."/>
            <person name="Alvarado L."/>
            <person name="Berlin A."/>
            <person name="Chapman S.B."/>
            <person name="Chen Z."/>
            <person name="Freedman E."/>
            <person name="Gellesch M."/>
            <person name="Goldberg J."/>
            <person name="Griggs A."/>
            <person name="Gujja S."/>
            <person name="Heilman E."/>
            <person name="Heiman D."/>
            <person name="Howarth C."/>
            <person name="Mehta T."/>
            <person name="Neiman D."/>
            <person name="Pearson M."/>
            <person name="Roberts A."/>
            <person name="Saif S."/>
            <person name="Shea T."/>
            <person name="Shenoy N."/>
            <person name="Sisk P."/>
            <person name="Stolte C."/>
            <person name="Sykes S."/>
            <person name="White J."/>
            <person name="Yandava C."/>
            <person name="Haas B."/>
            <person name="Nusbaum C."/>
            <person name="Birren B."/>
        </authorList>
    </citation>
    <scope>NUCLEOTIDE SEQUENCE [LARGE SCALE GENOMIC DNA]</scope>
    <source>
        <strain evidence="6">ATCC 50818</strain>
    </source>
</reference>
<evidence type="ECO:0000313" key="6">
    <source>
        <dbReference type="EMBL" id="EGD78041.1"/>
    </source>
</evidence>
<dbReference type="PANTHER" id="PTHR32086:SF0">
    <property type="entry name" value="FANCONI ANEMIA GROUP D2 PROTEIN"/>
    <property type="match status" value="1"/>
</dbReference>
<evidence type="ECO:0000256" key="1">
    <source>
        <dbReference type="ARBA" id="ARBA00004123"/>
    </source>
</evidence>
<dbReference type="InterPro" id="IPR029448">
    <property type="entry name" value="FANCD2"/>
</dbReference>
<dbReference type="GO" id="GO:0070182">
    <property type="term" value="F:DNA polymerase binding"/>
    <property type="evidence" value="ECO:0007669"/>
    <property type="project" value="TreeGrafter"/>
</dbReference>
<dbReference type="GO" id="GO:0036297">
    <property type="term" value="P:interstrand cross-link repair"/>
    <property type="evidence" value="ECO:0007669"/>
    <property type="project" value="TreeGrafter"/>
</dbReference>
<dbReference type="GO" id="GO:0007129">
    <property type="term" value="P:homologous chromosome pairing at meiosis"/>
    <property type="evidence" value="ECO:0007669"/>
    <property type="project" value="TreeGrafter"/>
</dbReference>
<dbReference type="GeneID" id="16070655"/>
<accession>F2ULP2</accession>
<dbReference type="RefSeq" id="XP_004990103.1">
    <property type="nucleotide sequence ID" value="XM_004990046.1"/>
</dbReference>
<comment type="subcellular location">
    <subcellularLocation>
        <location evidence="1">Nucleus</location>
    </subcellularLocation>
</comment>
<dbReference type="PANTHER" id="PTHR32086">
    <property type="entry name" value="FANCONI ANEMIA GROUP D2 PROTEIN"/>
    <property type="match status" value="1"/>
</dbReference>
<proteinExistence type="inferred from homology"/>
<organism evidence="7">
    <name type="scientific">Salpingoeca rosetta (strain ATCC 50818 / BSB-021)</name>
    <dbReference type="NCBI Taxonomy" id="946362"/>
    <lineage>
        <taxon>Eukaryota</taxon>
        <taxon>Choanoflagellata</taxon>
        <taxon>Craspedida</taxon>
        <taxon>Salpingoecidae</taxon>
        <taxon>Salpingoeca</taxon>
    </lineage>
</organism>